<reference evidence="2" key="2">
    <citation type="submission" date="2021-10" db="EMBL/GenBank/DDBJ databases">
        <title>Phylogenomics reveals ancestral predisposition of the termite-cultivated fungus Termitomyces towards a domesticated lifestyle.</title>
        <authorList>
            <person name="Auxier B."/>
            <person name="Grum-Grzhimaylo A."/>
            <person name="Cardenas M.E."/>
            <person name="Lodge J.D."/>
            <person name="Laessoe T."/>
            <person name="Pedersen O."/>
            <person name="Smith M.E."/>
            <person name="Kuyper T.W."/>
            <person name="Franco-Molano E.A."/>
            <person name="Baroni T.J."/>
            <person name="Aanen D.K."/>
        </authorList>
    </citation>
    <scope>NUCLEOTIDE SEQUENCE</scope>
    <source>
        <strain evidence="2">AP01</strain>
        <tissue evidence="2">Mycelium</tissue>
    </source>
</reference>
<comment type="caution">
    <text evidence="2">The sequence shown here is derived from an EMBL/GenBank/DDBJ whole genome shotgun (WGS) entry which is preliminary data.</text>
</comment>
<protein>
    <submittedName>
        <fullName evidence="2">Uncharacterized protein</fullName>
    </submittedName>
</protein>
<sequence>MPVATNPPFRTLQPSQPNIPRPKAPKSVSFVKGLKDSPSLSGGTEPTRTQVKLRERKARARPVEVGSHRIASISSAGVTPPQFPEMLSPSTGSSTPAAHQPAQALPDVHRHPAQNKPHFSPQHNYISPQPALSKSGYPSGSTGLTPPPQYSGGSYISPAAATIPRYHLSGTSVTPPPPYAYAGPLYPLSNAKSSKFGGPFASLSTSVMPFDQTPFPWNSVPPNPPPVAVYQYIYPSPMPHVPTSQTQKDRETYVMEHDAGYNLGVPPAALSDDTSEVASENTGDDIPSSEERPEPAEEPRNPASQVPQPQAPRQPSVASTHLGSPLLPATIHPGLYSVPQRSRLNDVLDSAPTPPLGPPRERYQGAPPRRPLVPLAPTWNIAQPSHSAPASARNVTQPQNPQNVAEPSHSALSPARTHVTEPQNPQNVAQPPQPPNINVTLTLPPEVIDPNAQGEKIDSEIYGLDLVADDPICTNCGNRISIVSSIDLLRSLFAQKFPQPYQTGGRAFGLSLHIQCSRCHTIQCRGCNYGVECRNRERCFAKDGCGVKRCCPHVRALAIYYYLSDFDTHYLRLICNDRDAEHAPGFNERREGFNATIKATTEELQLGREFVEKLKSTLKAVDFWLAPITEDNTIHSSIATLISHSFLFEAVTFLFEAFNHNDIWSDLGVQLVAKVFYRALSLTVTLAKRHIHRELVRTPKFFNTSPGLLRLVWGYAADGHVVTGPLQEGSSIVMLLRLVWMTEVDPRSNCRLQPWVDPEASDLFDYLDRVFTGLEEEAMSWPRILDYIDTPSIGLQTLSLFTPTPSSSEANK</sequence>
<name>A0A9P7G8Q0_9AGAR</name>
<dbReference type="AlphaFoldDB" id="A0A9P7G8Q0"/>
<feature type="region of interest" description="Disordered" evidence="1">
    <location>
        <begin position="345"/>
        <end position="437"/>
    </location>
</feature>
<accession>A0A9P7G8Q0</accession>
<reference evidence="2" key="1">
    <citation type="submission" date="2020-07" db="EMBL/GenBank/DDBJ databases">
        <authorList>
            <person name="Nieuwenhuis M."/>
            <person name="Van De Peppel L.J.J."/>
        </authorList>
    </citation>
    <scope>NUCLEOTIDE SEQUENCE</scope>
    <source>
        <strain evidence="2">AP01</strain>
        <tissue evidence="2">Mycelium</tissue>
    </source>
</reference>
<keyword evidence="3" id="KW-1185">Reference proteome</keyword>
<dbReference type="OrthoDB" id="47801at2759"/>
<feature type="compositionally biased region" description="Polar residues" evidence="1">
    <location>
        <begin position="305"/>
        <end position="322"/>
    </location>
</feature>
<dbReference type="Proteomes" id="UP000775547">
    <property type="component" value="Unassembled WGS sequence"/>
</dbReference>
<feature type="compositionally biased region" description="Polar residues" evidence="1">
    <location>
        <begin position="121"/>
        <end position="144"/>
    </location>
</feature>
<proteinExistence type="predicted"/>
<dbReference type="EMBL" id="JABCKV010000053">
    <property type="protein sequence ID" value="KAG5644959.1"/>
    <property type="molecule type" value="Genomic_DNA"/>
</dbReference>
<evidence type="ECO:0000313" key="2">
    <source>
        <dbReference type="EMBL" id="KAG5644959.1"/>
    </source>
</evidence>
<feature type="compositionally biased region" description="Polar residues" evidence="1">
    <location>
        <begin position="380"/>
        <end position="405"/>
    </location>
</feature>
<feature type="region of interest" description="Disordered" evidence="1">
    <location>
        <begin position="1"/>
        <end position="81"/>
    </location>
</feature>
<organism evidence="2 3">
    <name type="scientific">Asterophora parasitica</name>
    <dbReference type="NCBI Taxonomy" id="117018"/>
    <lineage>
        <taxon>Eukaryota</taxon>
        <taxon>Fungi</taxon>
        <taxon>Dikarya</taxon>
        <taxon>Basidiomycota</taxon>
        <taxon>Agaricomycotina</taxon>
        <taxon>Agaricomycetes</taxon>
        <taxon>Agaricomycetidae</taxon>
        <taxon>Agaricales</taxon>
        <taxon>Tricholomatineae</taxon>
        <taxon>Lyophyllaceae</taxon>
        <taxon>Asterophora</taxon>
    </lineage>
</organism>
<feature type="compositionally biased region" description="Basic and acidic residues" evidence="1">
    <location>
        <begin position="289"/>
        <end position="300"/>
    </location>
</feature>
<feature type="region of interest" description="Disordered" evidence="1">
    <location>
        <begin position="108"/>
        <end position="149"/>
    </location>
</feature>
<feature type="region of interest" description="Disordered" evidence="1">
    <location>
        <begin position="261"/>
        <end position="328"/>
    </location>
</feature>
<evidence type="ECO:0000313" key="3">
    <source>
        <dbReference type="Proteomes" id="UP000775547"/>
    </source>
</evidence>
<evidence type="ECO:0000256" key="1">
    <source>
        <dbReference type="SAM" id="MobiDB-lite"/>
    </source>
</evidence>
<feature type="compositionally biased region" description="Polar residues" evidence="1">
    <location>
        <begin position="38"/>
        <end position="50"/>
    </location>
</feature>
<gene>
    <name evidence="2" type="ORF">DXG03_007329</name>
</gene>